<dbReference type="PANTHER" id="PTHR38097:SF2">
    <property type="entry name" value="DNA-BINDING PROTEIN STPA"/>
    <property type="match status" value="1"/>
</dbReference>
<dbReference type="InterPro" id="IPR027444">
    <property type="entry name" value="H-NS_C_dom"/>
</dbReference>
<comment type="similarity">
    <text evidence="2">Belongs to the histone-like protein H-NS family.</text>
</comment>
<evidence type="ECO:0000256" key="2">
    <source>
        <dbReference type="ARBA" id="ARBA00010610"/>
    </source>
</evidence>
<accession>A0A6B8DLB7</accession>
<evidence type="ECO:0000313" key="10">
    <source>
        <dbReference type="EMBL" id="QGJ79998.1"/>
    </source>
</evidence>
<dbReference type="RefSeq" id="WP_214040777.1">
    <property type="nucleotide sequence ID" value="NZ_CAXONK010000017.1"/>
</dbReference>
<dbReference type="Gene3D" id="1.10.287.1050">
    <property type="entry name" value="H-NS histone-like proteins"/>
    <property type="match status" value="1"/>
</dbReference>
<feature type="coiled-coil region" evidence="6">
    <location>
        <begin position="35"/>
        <end position="66"/>
    </location>
</feature>
<dbReference type="PIRSF" id="PIRSF002096">
    <property type="entry name" value="HnS"/>
    <property type="match status" value="1"/>
</dbReference>
<dbReference type="GO" id="GO:0030527">
    <property type="term" value="F:structural constituent of chromatin"/>
    <property type="evidence" value="ECO:0007669"/>
    <property type="project" value="InterPro"/>
</dbReference>
<comment type="subcellular location">
    <subcellularLocation>
        <location evidence="1">Cytoplasm</location>
        <location evidence="1">Nucleoid</location>
    </subcellularLocation>
</comment>
<organism evidence="10">
    <name type="scientific">Morganella morganii</name>
    <name type="common">Proteus morganii</name>
    <dbReference type="NCBI Taxonomy" id="582"/>
    <lineage>
        <taxon>Bacteria</taxon>
        <taxon>Pseudomonadati</taxon>
        <taxon>Pseudomonadota</taxon>
        <taxon>Gammaproteobacteria</taxon>
        <taxon>Enterobacterales</taxon>
        <taxon>Morganellaceae</taxon>
        <taxon>Morganella</taxon>
    </lineage>
</organism>
<dbReference type="GO" id="GO:0032993">
    <property type="term" value="C:protein-DNA complex"/>
    <property type="evidence" value="ECO:0007669"/>
    <property type="project" value="TreeGrafter"/>
</dbReference>
<evidence type="ECO:0000256" key="6">
    <source>
        <dbReference type="SAM" id="Coils"/>
    </source>
</evidence>
<dbReference type="GO" id="GO:0003680">
    <property type="term" value="F:minor groove of adenine-thymine-rich DNA binding"/>
    <property type="evidence" value="ECO:0007669"/>
    <property type="project" value="TreeGrafter"/>
</dbReference>
<keyword evidence="4 10" id="KW-0238">DNA-binding</keyword>
<dbReference type="AlphaFoldDB" id="A0A6B8DLB7"/>
<evidence type="ECO:0000256" key="1">
    <source>
        <dbReference type="ARBA" id="ARBA00004453"/>
    </source>
</evidence>
<sequence length="156" mass="18062">MSELTKEQEYEIVSSTLSSLTSLRRFCNSKSYDWLEEVNEKLMGLIDERREDEEKRKAELEEIESRRLKVIAFAEELGLSPDQLTVSVFELEQQPGKKVKSKKNNKPKYRFTDPDTGKTETWTGQGRKKKGLQKLLDAGHSIEEFLIETDNSNKDS</sequence>
<protein>
    <submittedName>
        <fullName evidence="10">DNA-binding protein H-NS</fullName>
    </submittedName>
</protein>
<dbReference type="Gene3D" id="4.10.430.10">
    <property type="entry name" value="Histone-like protein H-NS, C-terminal domain"/>
    <property type="match status" value="1"/>
</dbReference>
<dbReference type="InterPro" id="IPR027454">
    <property type="entry name" value="Histone_HNS_N"/>
</dbReference>
<dbReference type="GO" id="GO:0046983">
    <property type="term" value="F:protein dimerization activity"/>
    <property type="evidence" value="ECO:0007669"/>
    <property type="project" value="InterPro"/>
</dbReference>
<reference evidence="10" key="1">
    <citation type="submission" date="2019-08" db="EMBL/GenBank/DDBJ databases">
        <authorList>
            <person name="Zhou D."/>
        </authorList>
    </citation>
    <scope>NUCLEOTIDE SEQUENCE</scope>
    <source>
        <strain evidence="9">170516602</strain>
        <strain evidence="10">1712229813</strain>
        <plasmid evidence="10">p229813-KPC</plasmid>
        <plasmid evidence="9">p516602-KPC</plasmid>
    </source>
</reference>
<dbReference type="SUPFAM" id="SSF81273">
    <property type="entry name" value="H-NS histone-like proteins"/>
    <property type="match status" value="2"/>
</dbReference>
<feature type="compositionally biased region" description="Basic residues" evidence="7">
    <location>
        <begin position="97"/>
        <end position="109"/>
    </location>
</feature>
<evidence type="ECO:0000256" key="5">
    <source>
        <dbReference type="PIRSR" id="PIRSR002096-1"/>
    </source>
</evidence>
<dbReference type="InterPro" id="IPR054180">
    <property type="entry name" value="H-NS-like_N"/>
</dbReference>
<geneLocation type="plasmid" evidence="10">
    <name>p229813-KPC</name>
</geneLocation>
<dbReference type="Pfam" id="PF22470">
    <property type="entry name" value="Histone_HNS_N"/>
    <property type="match status" value="1"/>
</dbReference>
<evidence type="ECO:0000256" key="3">
    <source>
        <dbReference type="ARBA" id="ARBA00022490"/>
    </source>
</evidence>
<dbReference type="EMBL" id="MN310367">
    <property type="protein sequence ID" value="QFX76231.1"/>
    <property type="molecule type" value="Genomic_DNA"/>
</dbReference>
<evidence type="ECO:0000313" key="9">
    <source>
        <dbReference type="EMBL" id="QFX76231.1"/>
    </source>
</evidence>
<dbReference type="GO" id="GO:0005829">
    <property type="term" value="C:cytosol"/>
    <property type="evidence" value="ECO:0007669"/>
    <property type="project" value="TreeGrafter"/>
</dbReference>
<dbReference type="SMART" id="SM00528">
    <property type="entry name" value="HNS"/>
    <property type="match status" value="1"/>
</dbReference>
<keyword evidence="10" id="KW-0614">Plasmid</keyword>
<feature type="region of interest" description="Disordered" evidence="7">
    <location>
        <begin position="97"/>
        <end position="129"/>
    </location>
</feature>
<evidence type="ECO:0000259" key="8">
    <source>
        <dbReference type="SMART" id="SM00528"/>
    </source>
</evidence>
<dbReference type="InterPro" id="IPR001801">
    <property type="entry name" value="Histone_HNS"/>
</dbReference>
<dbReference type="GO" id="GO:0003681">
    <property type="term" value="F:bent DNA binding"/>
    <property type="evidence" value="ECO:0007669"/>
    <property type="project" value="TreeGrafter"/>
</dbReference>
<dbReference type="InterPro" id="IPR037150">
    <property type="entry name" value="H-NS_C_dom_sf"/>
</dbReference>
<name>A0A6B8DLB7_MORMO</name>
<evidence type="ECO:0000256" key="4">
    <source>
        <dbReference type="ARBA" id="ARBA00023125"/>
    </source>
</evidence>
<keyword evidence="6" id="KW-0175">Coiled coil</keyword>
<feature type="domain" description="DNA-binding protein H-NS-like C-terminal" evidence="8">
    <location>
        <begin position="99"/>
        <end position="147"/>
    </location>
</feature>
<evidence type="ECO:0000256" key="7">
    <source>
        <dbReference type="SAM" id="MobiDB-lite"/>
    </source>
</evidence>
<dbReference type="EMBL" id="MN310368">
    <property type="protein sequence ID" value="QGJ79998.1"/>
    <property type="molecule type" value="Genomic_DNA"/>
</dbReference>
<dbReference type="GO" id="GO:0001217">
    <property type="term" value="F:DNA-binding transcription repressor activity"/>
    <property type="evidence" value="ECO:0007669"/>
    <property type="project" value="TreeGrafter"/>
</dbReference>
<geneLocation type="plasmid" evidence="9">
    <name>p516602-KPC</name>
</geneLocation>
<dbReference type="PANTHER" id="PTHR38097">
    <property type="match status" value="1"/>
</dbReference>
<proteinExistence type="inferred from homology"/>
<dbReference type="GO" id="GO:0000976">
    <property type="term" value="F:transcription cis-regulatory region binding"/>
    <property type="evidence" value="ECO:0007669"/>
    <property type="project" value="TreeGrafter"/>
</dbReference>
<feature type="DNA-binding region" evidence="5">
    <location>
        <begin position="125"/>
        <end position="130"/>
    </location>
</feature>
<dbReference type="GO" id="GO:0009295">
    <property type="term" value="C:nucleoid"/>
    <property type="evidence" value="ECO:0007669"/>
    <property type="project" value="UniProtKB-SubCell"/>
</dbReference>
<dbReference type="Pfam" id="PF00816">
    <property type="entry name" value="Histone_HNS"/>
    <property type="match status" value="1"/>
</dbReference>
<keyword evidence="3" id="KW-0963">Cytoplasm</keyword>